<dbReference type="RefSeq" id="WP_251742940.1">
    <property type="nucleotide sequence ID" value="NZ_JBHUOJ010000024.1"/>
</dbReference>
<sequence length="170" mass="19532">MKNKFYLLLSIICITLGCQRDDICAESTATTPRLIIRFYESVDPFDLQAPQNLSVKAIDVDNYVTNNGTTYYRYSQDSIAIPLKTNANTTEYIFTLNTPDSTNTDAEDLSITDTIRFTYSRDEEYLNRACAFKVDYNGLSVNTTQNWIQRIQIEENTVEDEIQAHVSIFF</sequence>
<accession>A0ABW5X7Y6</accession>
<evidence type="ECO:0000313" key="1">
    <source>
        <dbReference type="EMBL" id="MFD2833784.1"/>
    </source>
</evidence>
<protein>
    <submittedName>
        <fullName evidence="1">DUF6452 family protein</fullName>
    </submittedName>
</protein>
<name>A0ABW5X7Y6_9FLAO</name>
<reference evidence="2" key="1">
    <citation type="journal article" date="2019" name="Int. J. Syst. Evol. Microbiol.">
        <title>The Global Catalogue of Microorganisms (GCM) 10K type strain sequencing project: providing services to taxonomists for standard genome sequencing and annotation.</title>
        <authorList>
            <consortium name="The Broad Institute Genomics Platform"/>
            <consortium name="The Broad Institute Genome Sequencing Center for Infectious Disease"/>
            <person name="Wu L."/>
            <person name="Ma J."/>
        </authorList>
    </citation>
    <scope>NUCLEOTIDE SEQUENCE [LARGE SCALE GENOMIC DNA]</scope>
    <source>
        <strain evidence="2">KCTC 52925</strain>
    </source>
</reference>
<keyword evidence="2" id="KW-1185">Reference proteome</keyword>
<evidence type="ECO:0000313" key="2">
    <source>
        <dbReference type="Proteomes" id="UP001597438"/>
    </source>
</evidence>
<dbReference type="PROSITE" id="PS51257">
    <property type="entry name" value="PROKAR_LIPOPROTEIN"/>
    <property type="match status" value="1"/>
</dbReference>
<comment type="caution">
    <text evidence="1">The sequence shown here is derived from an EMBL/GenBank/DDBJ whole genome shotgun (WGS) entry which is preliminary data.</text>
</comment>
<dbReference type="Proteomes" id="UP001597438">
    <property type="component" value="Unassembled WGS sequence"/>
</dbReference>
<dbReference type="InterPro" id="IPR045607">
    <property type="entry name" value="DUF6452"/>
</dbReference>
<organism evidence="1 2">
    <name type="scientific">Christiangramia antarctica</name>
    <dbReference type="NCBI Taxonomy" id="2058158"/>
    <lineage>
        <taxon>Bacteria</taxon>
        <taxon>Pseudomonadati</taxon>
        <taxon>Bacteroidota</taxon>
        <taxon>Flavobacteriia</taxon>
        <taxon>Flavobacteriales</taxon>
        <taxon>Flavobacteriaceae</taxon>
        <taxon>Christiangramia</taxon>
    </lineage>
</organism>
<dbReference type="EMBL" id="JBHUOJ010000024">
    <property type="protein sequence ID" value="MFD2833784.1"/>
    <property type="molecule type" value="Genomic_DNA"/>
</dbReference>
<gene>
    <name evidence="1" type="ORF">ACFSYS_10825</name>
</gene>
<proteinExistence type="predicted"/>
<dbReference type="Pfam" id="PF20050">
    <property type="entry name" value="DUF6452"/>
    <property type="match status" value="1"/>
</dbReference>